<dbReference type="AlphaFoldDB" id="A0A1D8NEK0"/>
<evidence type="ECO:0000313" key="2">
    <source>
        <dbReference type="Proteomes" id="UP000182444"/>
    </source>
</evidence>
<proteinExistence type="predicted"/>
<dbReference type="GeneID" id="94583315"/>
<dbReference type="EMBL" id="CP017556">
    <property type="protein sequence ID" value="AOW04067.1"/>
    <property type="molecule type" value="Genomic_DNA"/>
</dbReference>
<dbReference type="RefSeq" id="XP_068138807.1">
    <property type="nucleotide sequence ID" value="XM_068282706.1"/>
</dbReference>
<gene>
    <name evidence="1" type="ORF">YALI1_D17832g</name>
</gene>
<organism evidence="1 2">
    <name type="scientific">Yarrowia lipolytica</name>
    <name type="common">Candida lipolytica</name>
    <dbReference type="NCBI Taxonomy" id="4952"/>
    <lineage>
        <taxon>Eukaryota</taxon>
        <taxon>Fungi</taxon>
        <taxon>Dikarya</taxon>
        <taxon>Ascomycota</taxon>
        <taxon>Saccharomycotina</taxon>
        <taxon>Dipodascomycetes</taxon>
        <taxon>Dipodascales</taxon>
        <taxon>Dipodascales incertae sedis</taxon>
        <taxon>Yarrowia</taxon>
    </lineage>
</organism>
<evidence type="ECO:0000313" key="1">
    <source>
        <dbReference type="EMBL" id="AOW04067.1"/>
    </source>
</evidence>
<protein>
    <submittedName>
        <fullName evidence="1">Uncharacterized protein</fullName>
    </submittedName>
</protein>
<dbReference type="Proteomes" id="UP000182444">
    <property type="component" value="Chromosome 1D"/>
</dbReference>
<reference evidence="1 2" key="1">
    <citation type="journal article" date="2016" name="PLoS ONE">
        <title>Sequence Assembly of Yarrowia lipolytica Strain W29/CLIB89 Shows Transposable Element Diversity.</title>
        <authorList>
            <person name="Magnan C."/>
            <person name="Yu J."/>
            <person name="Chang I."/>
            <person name="Jahn E."/>
            <person name="Kanomata Y."/>
            <person name="Wu J."/>
            <person name="Zeller M."/>
            <person name="Oakes M."/>
            <person name="Baldi P."/>
            <person name="Sandmeyer S."/>
        </authorList>
    </citation>
    <scope>NUCLEOTIDE SEQUENCE [LARGE SCALE GENOMIC DNA]</scope>
    <source>
        <strain evidence="2">CLIB89(W29)</strain>
    </source>
</reference>
<dbReference type="VEuPathDB" id="FungiDB:YALI1_D17832g"/>
<sequence>MRYLYKYLYNLTRLATMRCCGGTVELLVDSRMDGVRGLADTSTIETGVLPGALVPPSAQRQCNLVRQISKVMRYGTSRSNSIYRMEHDSYRP</sequence>
<name>A0A1D8NEK0_YARLL</name>
<accession>A0A1D8NEK0</accession>